<keyword evidence="1" id="KW-0812">Transmembrane</keyword>
<accession>A0A2D1BS18</accession>
<feature type="transmembrane region" description="Helical" evidence="1">
    <location>
        <begin position="59"/>
        <end position="79"/>
    </location>
</feature>
<gene>
    <name evidence="2" type="primary">sdh4</name>
</gene>
<name>A0A2D1BS18_9FLOR</name>
<evidence type="ECO:0000256" key="1">
    <source>
        <dbReference type="SAM" id="Phobius"/>
    </source>
</evidence>
<dbReference type="RefSeq" id="YP_009441359.1">
    <property type="nucleotide sequence ID" value="NC_036231.1"/>
</dbReference>
<dbReference type="EMBL" id="MF488959">
    <property type="protein sequence ID" value="ATN23368.1"/>
    <property type="molecule type" value="Genomic_DNA"/>
</dbReference>
<dbReference type="InterPro" id="IPR034804">
    <property type="entry name" value="SQR/QFR_C/D"/>
</dbReference>
<organism evidence="2">
    <name type="scientific">Lympha mucosa</name>
    <dbReference type="NCBI Taxonomy" id="2045360"/>
    <lineage>
        <taxon>Eukaryota</taxon>
        <taxon>Rhodophyta</taxon>
        <taxon>Florideophyceae</taxon>
        <taxon>Nemaliophycidae</taxon>
        <taxon>Batrachospermales</taxon>
        <taxon>Batrachospermaceae</taxon>
        <taxon>Lympha</taxon>
    </lineage>
</organism>
<proteinExistence type="predicted"/>
<keyword evidence="2" id="KW-0496">Mitochondrion</keyword>
<keyword evidence="1" id="KW-1133">Transmembrane helix</keyword>
<sequence length="84" mass="9956">MLNINYSWLSWWLIRLTALLLIPGIFYDVEVLIIICSLIVIHLKLGLETILNDYIHDKIICLCFLLLIRLLSLEIIYFFSDFLL</sequence>
<evidence type="ECO:0000313" key="2">
    <source>
        <dbReference type="EMBL" id="ATN23368.1"/>
    </source>
</evidence>
<feature type="transmembrane region" description="Helical" evidence="1">
    <location>
        <begin position="20"/>
        <end position="47"/>
    </location>
</feature>
<dbReference type="AlphaFoldDB" id="A0A2D1BS18"/>
<protein>
    <submittedName>
        <fullName evidence="2">Succinate dehydrogenase subunit 4</fullName>
    </submittedName>
</protein>
<keyword evidence="1" id="KW-0472">Membrane</keyword>
<dbReference type="Gene3D" id="1.20.1300.10">
    <property type="entry name" value="Fumarate reductase/succinate dehydrogenase, transmembrane subunit"/>
    <property type="match status" value="1"/>
</dbReference>
<dbReference type="GeneID" id="34927490"/>
<reference evidence="2" key="1">
    <citation type="submission" date="2017-07" db="EMBL/GenBank/DDBJ databases">
        <title>Mitochondrial of Lympha mucosa.</title>
        <authorList>
            <person name="Wolf D.I."/>
            <person name="Vis M.L."/>
            <person name="Evans J.R."/>
        </authorList>
    </citation>
    <scope>NUCLEOTIDE SEQUENCE</scope>
</reference>
<geneLocation type="mitochondrion" evidence="2"/>
<dbReference type="SUPFAM" id="SSF81343">
    <property type="entry name" value="Fumarate reductase respiratory complex transmembrane subunits"/>
    <property type="match status" value="1"/>
</dbReference>
<dbReference type="GO" id="GO:0016020">
    <property type="term" value="C:membrane"/>
    <property type="evidence" value="ECO:0007669"/>
    <property type="project" value="InterPro"/>
</dbReference>